<accession>A0A9W6LPL9</accession>
<gene>
    <name evidence="2" type="ORF">PM10SUCC1_34470</name>
</gene>
<keyword evidence="1" id="KW-0812">Transmembrane</keyword>
<dbReference type="RefSeq" id="WP_281837609.1">
    <property type="nucleotide sequence ID" value="NZ_BSDY01000029.1"/>
</dbReference>
<dbReference type="AlphaFoldDB" id="A0A9W6LPL9"/>
<feature type="transmembrane region" description="Helical" evidence="1">
    <location>
        <begin position="9"/>
        <end position="27"/>
    </location>
</feature>
<evidence type="ECO:0000256" key="1">
    <source>
        <dbReference type="SAM" id="Phobius"/>
    </source>
</evidence>
<keyword evidence="1" id="KW-1133">Transmembrane helix</keyword>
<evidence type="ECO:0000313" key="2">
    <source>
        <dbReference type="EMBL" id="GLI57933.1"/>
    </source>
</evidence>
<proteinExistence type="predicted"/>
<dbReference type="Proteomes" id="UP001144471">
    <property type="component" value="Unassembled WGS sequence"/>
</dbReference>
<feature type="transmembrane region" description="Helical" evidence="1">
    <location>
        <begin position="33"/>
        <end position="51"/>
    </location>
</feature>
<sequence>MNSFIEKRFILILLVSTIILSGIYYLLHGGGSAIFVGALVFTGGYHYGKIYREKSKE</sequence>
<dbReference type="EMBL" id="BSDY01000029">
    <property type="protein sequence ID" value="GLI57933.1"/>
    <property type="molecule type" value="Genomic_DNA"/>
</dbReference>
<protein>
    <submittedName>
        <fullName evidence="2">Uncharacterized protein</fullName>
    </submittedName>
</protein>
<keyword evidence="3" id="KW-1185">Reference proteome</keyword>
<organism evidence="2 3">
    <name type="scientific">Propionigenium maris DSM 9537</name>
    <dbReference type="NCBI Taxonomy" id="1123000"/>
    <lineage>
        <taxon>Bacteria</taxon>
        <taxon>Fusobacteriati</taxon>
        <taxon>Fusobacteriota</taxon>
        <taxon>Fusobacteriia</taxon>
        <taxon>Fusobacteriales</taxon>
        <taxon>Fusobacteriaceae</taxon>
        <taxon>Propionigenium</taxon>
    </lineage>
</organism>
<reference evidence="2" key="1">
    <citation type="submission" date="2022-12" db="EMBL/GenBank/DDBJ databases">
        <title>Reference genome sequencing for broad-spectrum identification of bacterial and archaeal isolates by mass spectrometry.</title>
        <authorList>
            <person name="Sekiguchi Y."/>
            <person name="Tourlousse D.M."/>
        </authorList>
    </citation>
    <scope>NUCLEOTIDE SEQUENCE</scope>
    <source>
        <strain evidence="2">10succ1</strain>
    </source>
</reference>
<evidence type="ECO:0000313" key="3">
    <source>
        <dbReference type="Proteomes" id="UP001144471"/>
    </source>
</evidence>
<keyword evidence="1" id="KW-0472">Membrane</keyword>
<name>A0A9W6LPL9_9FUSO</name>
<comment type="caution">
    <text evidence="2">The sequence shown here is derived from an EMBL/GenBank/DDBJ whole genome shotgun (WGS) entry which is preliminary data.</text>
</comment>